<reference evidence="2" key="1">
    <citation type="submission" date="2022-01" db="EMBL/GenBank/DDBJ databases">
        <authorList>
            <person name="King R."/>
        </authorList>
    </citation>
    <scope>NUCLEOTIDE SEQUENCE</scope>
</reference>
<dbReference type="AlphaFoldDB" id="A0A9N9SCE7"/>
<evidence type="ECO:0000259" key="1">
    <source>
        <dbReference type="Pfam" id="PF24764"/>
    </source>
</evidence>
<protein>
    <recommendedName>
        <fullName evidence="1">Integrase core domain-containing protein</fullName>
    </recommendedName>
</protein>
<dbReference type="PANTHER" id="PTHR46791:SF13">
    <property type="entry name" value="CLR5 DOMAIN-CONTAINING PROTEIN"/>
    <property type="match status" value="1"/>
</dbReference>
<dbReference type="Proteomes" id="UP001153737">
    <property type="component" value="Chromosome 16"/>
</dbReference>
<dbReference type="Pfam" id="PF24764">
    <property type="entry name" value="rva_4"/>
    <property type="match status" value="1"/>
</dbReference>
<gene>
    <name evidence="2" type="ORF">PHAECO_LOCUS5247</name>
</gene>
<dbReference type="PANTHER" id="PTHR46791">
    <property type="entry name" value="EXPRESSED PROTEIN"/>
    <property type="match status" value="1"/>
</dbReference>
<organism evidence="2 3">
    <name type="scientific">Phaedon cochleariae</name>
    <name type="common">Mustard beetle</name>
    <dbReference type="NCBI Taxonomy" id="80249"/>
    <lineage>
        <taxon>Eukaryota</taxon>
        <taxon>Metazoa</taxon>
        <taxon>Ecdysozoa</taxon>
        <taxon>Arthropoda</taxon>
        <taxon>Hexapoda</taxon>
        <taxon>Insecta</taxon>
        <taxon>Pterygota</taxon>
        <taxon>Neoptera</taxon>
        <taxon>Endopterygota</taxon>
        <taxon>Coleoptera</taxon>
        <taxon>Polyphaga</taxon>
        <taxon>Cucujiformia</taxon>
        <taxon>Chrysomeloidea</taxon>
        <taxon>Chrysomelidae</taxon>
        <taxon>Chrysomelinae</taxon>
        <taxon>Chrysomelini</taxon>
        <taxon>Phaedon</taxon>
    </lineage>
</organism>
<keyword evidence="3" id="KW-1185">Reference proteome</keyword>
<sequence length="215" mass="25197">MSTPESKNQSTIELATLYFSMGFQQKEIIQFLKVLHGKVLSPRTLKRMLSHARLFRRKNYTKIEDVVNFIEGELSKSGQLHGYKWMHLRCLQNNLVVTQYVVRDILKLLDPEGVEFHRKKRLRRRQYRSEGPNYLWHVDSYDKLKPYGICINGCIDGFSRHIIWLKAGFTTSDPKDDLDQISLEWNVHRIRKTRNAIAPAGRPAIMYEMPSVYGA</sequence>
<feature type="domain" description="Integrase core" evidence="1">
    <location>
        <begin position="127"/>
        <end position="168"/>
    </location>
</feature>
<dbReference type="EMBL" id="OU896722">
    <property type="protein sequence ID" value="CAG9817721.1"/>
    <property type="molecule type" value="Genomic_DNA"/>
</dbReference>
<dbReference type="InterPro" id="IPR058913">
    <property type="entry name" value="Integrase_dom_put"/>
</dbReference>
<dbReference type="OrthoDB" id="6719269at2759"/>
<accession>A0A9N9SCE7</accession>
<evidence type="ECO:0000313" key="3">
    <source>
        <dbReference type="Proteomes" id="UP001153737"/>
    </source>
</evidence>
<reference evidence="2" key="2">
    <citation type="submission" date="2022-10" db="EMBL/GenBank/DDBJ databases">
        <authorList>
            <consortium name="ENA_rothamsted_submissions"/>
            <consortium name="culmorum"/>
            <person name="King R."/>
        </authorList>
    </citation>
    <scope>NUCLEOTIDE SEQUENCE</scope>
</reference>
<evidence type="ECO:0000313" key="2">
    <source>
        <dbReference type="EMBL" id="CAG9817721.1"/>
    </source>
</evidence>
<name>A0A9N9SCE7_PHACE</name>
<proteinExistence type="predicted"/>